<proteinExistence type="predicted"/>
<accession>A0A1M7QNA8</accession>
<reference evidence="2 3" key="1">
    <citation type="submission" date="2016-11" db="EMBL/GenBank/DDBJ databases">
        <authorList>
            <person name="Jaros S."/>
            <person name="Januszkiewicz K."/>
            <person name="Wedrychowicz H."/>
        </authorList>
    </citation>
    <scope>NUCLEOTIDE SEQUENCE [LARGE SCALE GENOMIC DNA]</scope>
    <source>
        <strain evidence="2 3">DSM 46144</strain>
    </source>
</reference>
<dbReference type="EMBL" id="FRCS01000005">
    <property type="protein sequence ID" value="SHN32817.1"/>
    <property type="molecule type" value="Genomic_DNA"/>
</dbReference>
<organism evidence="2 3">
    <name type="scientific">Cryptosporangium aurantiacum</name>
    <dbReference type="NCBI Taxonomy" id="134849"/>
    <lineage>
        <taxon>Bacteria</taxon>
        <taxon>Bacillati</taxon>
        <taxon>Actinomycetota</taxon>
        <taxon>Actinomycetes</taxon>
        <taxon>Cryptosporangiales</taxon>
        <taxon>Cryptosporangiaceae</taxon>
        <taxon>Cryptosporangium</taxon>
    </lineage>
</organism>
<sequence>MTDIPFGFALPGGQPNPNDPQWQAMMAQLQQILSSSQSGGTVNWDLAKQVATGLARQNDRSLTGAERQEAVDALRLADVWLDLVTSLPSGVSHAVGWSQLEWIDATIPAWKRLCDPLAERVVGAMSKMLPEQAAAQLGPMTGMLAGIGGMMFGGQVGQGVGQLSGEVLTSSDIGLPLGPSGTAALLPANLAQFSEGLEQPADQVRLYVALREVAHARLFGHVNWVRAHVLDAVDAYARGITVDPETIERAVREIDPSDPESMQQALAGGMFTPEDTPAQQAALVRLETALALIEGWVSHIVDQVAAERLPGAAALTETFRRRRAEGGPAEQTFATLVGLELRPRRLRDAARLWEALLEHRGAEGRDAVWAHPDLVPRSEDLDDPEAFARNDSDGPDFDMSDLDKL</sequence>
<dbReference type="InterPro" id="IPR042271">
    <property type="entry name" value="Zinicin_2_N"/>
</dbReference>
<gene>
    <name evidence="2" type="ORF">SAMN05443668_10584</name>
</gene>
<dbReference type="PANTHER" id="PTHR39420">
    <property type="match status" value="1"/>
</dbReference>
<name>A0A1M7QNA8_9ACTN</name>
<dbReference type="NCBIfam" id="TIGR03624">
    <property type="entry name" value="putative hydrolase"/>
    <property type="match status" value="1"/>
</dbReference>
<dbReference type="Pfam" id="PF10103">
    <property type="entry name" value="Zincin_2"/>
    <property type="match status" value="1"/>
</dbReference>
<evidence type="ECO:0000313" key="3">
    <source>
        <dbReference type="Proteomes" id="UP000184440"/>
    </source>
</evidence>
<protein>
    <submittedName>
        <fullName evidence="2">Putative hydrolase</fullName>
    </submittedName>
</protein>
<dbReference type="Proteomes" id="UP000184440">
    <property type="component" value="Unassembled WGS sequence"/>
</dbReference>
<keyword evidence="3" id="KW-1185">Reference proteome</keyword>
<keyword evidence="2" id="KW-0378">Hydrolase</keyword>
<evidence type="ECO:0000256" key="1">
    <source>
        <dbReference type="SAM" id="MobiDB-lite"/>
    </source>
</evidence>
<dbReference type="STRING" id="134849.SAMN05443668_10584"/>
<dbReference type="SUPFAM" id="SSF55486">
    <property type="entry name" value="Metalloproteases ('zincins'), catalytic domain"/>
    <property type="match status" value="1"/>
</dbReference>
<dbReference type="OrthoDB" id="8478472at2"/>
<dbReference type="PANTHER" id="PTHR39420:SF2">
    <property type="entry name" value="HYDROLASE"/>
    <property type="match status" value="1"/>
</dbReference>
<dbReference type="GO" id="GO:0016787">
    <property type="term" value="F:hydrolase activity"/>
    <property type="evidence" value="ECO:0007669"/>
    <property type="project" value="UniProtKB-KW"/>
</dbReference>
<dbReference type="RefSeq" id="WP_073258677.1">
    <property type="nucleotide sequence ID" value="NZ_FRCS01000005.1"/>
</dbReference>
<dbReference type="AlphaFoldDB" id="A0A1M7QNA8"/>
<evidence type="ECO:0000313" key="2">
    <source>
        <dbReference type="EMBL" id="SHN32817.1"/>
    </source>
</evidence>
<feature type="region of interest" description="Disordered" evidence="1">
    <location>
        <begin position="375"/>
        <end position="405"/>
    </location>
</feature>
<dbReference type="Gene3D" id="1.20.150.30">
    <property type="entry name" value="Zincin-like metallopeptidase, N-terminal domain"/>
    <property type="match status" value="1"/>
</dbReference>
<dbReference type="InterPro" id="IPR018766">
    <property type="entry name" value="Zinicin_2"/>
</dbReference>
<feature type="compositionally biased region" description="Acidic residues" evidence="1">
    <location>
        <begin position="393"/>
        <end position="405"/>
    </location>
</feature>